<dbReference type="EMBL" id="JAEAOA010000201">
    <property type="protein sequence ID" value="KAK3595097.1"/>
    <property type="molecule type" value="Genomic_DNA"/>
</dbReference>
<protein>
    <recommendedName>
        <fullName evidence="1">Zer-1-like leucine-rich repeats region domain-containing protein</fullName>
    </recommendedName>
</protein>
<dbReference type="Pfam" id="PF25013">
    <property type="entry name" value="LRR_Zer-1"/>
    <property type="match status" value="1"/>
</dbReference>
<dbReference type="InterPro" id="IPR032675">
    <property type="entry name" value="LRR_dom_sf"/>
</dbReference>
<evidence type="ECO:0000259" key="1">
    <source>
        <dbReference type="Pfam" id="PF25013"/>
    </source>
</evidence>
<reference evidence="2" key="1">
    <citation type="journal article" date="2021" name="Genome Biol. Evol.">
        <title>A High-Quality Reference Genome for a Parasitic Bivalve with Doubly Uniparental Inheritance (Bivalvia: Unionida).</title>
        <authorList>
            <person name="Smith C.H."/>
        </authorList>
    </citation>
    <scope>NUCLEOTIDE SEQUENCE</scope>
    <source>
        <strain evidence="2">CHS0354</strain>
    </source>
</reference>
<proteinExistence type="predicted"/>
<name>A0AAE0VZM9_9BIVA</name>
<dbReference type="SUPFAM" id="SSF52047">
    <property type="entry name" value="RNI-like"/>
    <property type="match status" value="1"/>
</dbReference>
<dbReference type="PANTHER" id="PTHR12904:SF23">
    <property type="entry name" value="PROTEIN ZER-1 HOMOLOG"/>
    <property type="match status" value="1"/>
</dbReference>
<comment type="caution">
    <text evidence="2">The sequence shown here is derived from an EMBL/GenBank/DDBJ whole genome shotgun (WGS) entry which is preliminary data.</text>
</comment>
<reference evidence="2" key="3">
    <citation type="submission" date="2023-05" db="EMBL/GenBank/DDBJ databases">
        <authorList>
            <person name="Smith C.H."/>
        </authorList>
    </citation>
    <scope>NUCLEOTIDE SEQUENCE</scope>
    <source>
        <strain evidence="2">CHS0354</strain>
        <tissue evidence="2">Mantle</tissue>
    </source>
</reference>
<dbReference type="PANTHER" id="PTHR12904">
    <property type="match status" value="1"/>
</dbReference>
<keyword evidence="3" id="KW-1185">Reference proteome</keyword>
<dbReference type="AlphaFoldDB" id="A0AAE0VZM9"/>
<evidence type="ECO:0000313" key="2">
    <source>
        <dbReference type="EMBL" id="KAK3595097.1"/>
    </source>
</evidence>
<sequence>MEANELVKWPNTKPESLQDLCVFYVVNNVRQIVESTTYRLMRTSNITLPHTLGNQLLDYLINCCLPDISYLNRNQIEDIQIFFNKNFTDISSIDLHSCNIQTIISLGVLDALKEHRLNEITWHCPLSGNEVAAFTSLVQSQVNSLEKLTIPDTPSDILRQIFLYEEDNHPQPSVGERDVFKDLSIVIEDRLSLESSSQHPMPRQKMLIFPNLTSLHLYTCDPCSSMSFFGEILRKHKTLSSCGIYTTTPLYDQPHLHMKPISSMFLVSLPHLTNLSSLCFVQCSLRTVAFEYLSILKNLRHLDISFCTMEDGRDMESGHIHLMNLVQRLPKLVSLDISYTRLGGIIQSLETHGEVNPGETAVLPGLEGRRFEFLGLWKVIPEVYELKNIPAKRVSTRFCKVHAGWIAVWYEYQHQVV</sequence>
<dbReference type="Gene3D" id="3.80.10.10">
    <property type="entry name" value="Ribonuclease Inhibitor"/>
    <property type="match status" value="2"/>
</dbReference>
<dbReference type="Proteomes" id="UP001195483">
    <property type="component" value="Unassembled WGS sequence"/>
</dbReference>
<accession>A0AAE0VZM9</accession>
<evidence type="ECO:0000313" key="3">
    <source>
        <dbReference type="Proteomes" id="UP001195483"/>
    </source>
</evidence>
<reference evidence="2" key="2">
    <citation type="journal article" date="2021" name="Genome Biol. Evol.">
        <title>Developing a high-quality reference genome for a parasitic bivalve with doubly uniparental inheritance (Bivalvia: Unionida).</title>
        <authorList>
            <person name="Smith C.H."/>
        </authorList>
    </citation>
    <scope>NUCLEOTIDE SEQUENCE</scope>
    <source>
        <strain evidence="2">CHS0354</strain>
        <tissue evidence="2">Mantle</tissue>
    </source>
</reference>
<gene>
    <name evidence="2" type="ORF">CHS0354_002350</name>
</gene>
<feature type="domain" description="Zer-1-like leucine-rich repeats region" evidence="1">
    <location>
        <begin position="256"/>
        <end position="378"/>
    </location>
</feature>
<organism evidence="2 3">
    <name type="scientific">Potamilus streckersoni</name>
    <dbReference type="NCBI Taxonomy" id="2493646"/>
    <lineage>
        <taxon>Eukaryota</taxon>
        <taxon>Metazoa</taxon>
        <taxon>Spiralia</taxon>
        <taxon>Lophotrochozoa</taxon>
        <taxon>Mollusca</taxon>
        <taxon>Bivalvia</taxon>
        <taxon>Autobranchia</taxon>
        <taxon>Heteroconchia</taxon>
        <taxon>Palaeoheterodonta</taxon>
        <taxon>Unionida</taxon>
        <taxon>Unionoidea</taxon>
        <taxon>Unionidae</taxon>
        <taxon>Ambleminae</taxon>
        <taxon>Lampsilini</taxon>
        <taxon>Potamilus</taxon>
    </lineage>
</organism>
<dbReference type="InterPro" id="IPR051341">
    <property type="entry name" value="Zyg-11_UBL_adapter"/>
</dbReference>
<dbReference type="InterPro" id="IPR056845">
    <property type="entry name" value="LRR_Zer-1"/>
</dbReference>